<evidence type="ECO:0008006" key="3">
    <source>
        <dbReference type="Google" id="ProtNLM"/>
    </source>
</evidence>
<name>A0A382ENK2_9ZZZZ</name>
<organism evidence="2">
    <name type="scientific">marine metagenome</name>
    <dbReference type="NCBI Taxonomy" id="408172"/>
    <lineage>
        <taxon>unclassified sequences</taxon>
        <taxon>metagenomes</taxon>
        <taxon>ecological metagenomes</taxon>
    </lineage>
</organism>
<evidence type="ECO:0000313" key="2">
    <source>
        <dbReference type="EMBL" id="SVB51543.1"/>
    </source>
</evidence>
<reference evidence="2" key="1">
    <citation type="submission" date="2018-05" db="EMBL/GenBank/DDBJ databases">
        <authorList>
            <person name="Lanie J.A."/>
            <person name="Ng W.-L."/>
            <person name="Kazmierczak K.M."/>
            <person name="Andrzejewski T.M."/>
            <person name="Davidsen T.M."/>
            <person name="Wayne K.J."/>
            <person name="Tettelin H."/>
            <person name="Glass J.I."/>
            <person name="Rusch D."/>
            <person name="Podicherti R."/>
            <person name="Tsui H.-C.T."/>
            <person name="Winkler M.E."/>
        </authorList>
    </citation>
    <scope>NUCLEOTIDE SEQUENCE</scope>
</reference>
<accession>A0A382ENK2</accession>
<dbReference type="EMBL" id="UINC01045145">
    <property type="protein sequence ID" value="SVB51543.1"/>
    <property type="molecule type" value="Genomic_DNA"/>
</dbReference>
<feature type="compositionally biased region" description="Low complexity" evidence="1">
    <location>
        <begin position="12"/>
        <end position="25"/>
    </location>
</feature>
<feature type="compositionally biased region" description="Polar residues" evidence="1">
    <location>
        <begin position="1"/>
        <end position="11"/>
    </location>
</feature>
<evidence type="ECO:0000256" key="1">
    <source>
        <dbReference type="SAM" id="MobiDB-lite"/>
    </source>
</evidence>
<protein>
    <recommendedName>
        <fullName evidence="3">Major tropism determinant N-terminal domain-containing protein</fullName>
    </recommendedName>
</protein>
<feature type="region of interest" description="Disordered" evidence="1">
    <location>
        <begin position="1"/>
        <end position="25"/>
    </location>
</feature>
<proteinExistence type="predicted"/>
<sequence length="246" mass="24869">MSKTVRSSGNYTIKTGTGSGGSNSITLDSATTVVNGSLEVKGTQTSVDSSTLKVEDNLIIVNRNNSAPADVDGGLMVFRGASQHAALYWNEGDDVWKAVTTTSTGVSTSITDSTMARFQVGTPTSGSDAATKSYVDSQIAGGGFTIGFSGDDSTSVNVNTGNTVRIAGATNLSTVATEPDTVTITLDSDLTNITSITSDASNGDLTLITNGTGDVVINDTLTFSGAASTPSATAVTKFYNKTAGGG</sequence>
<dbReference type="AlphaFoldDB" id="A0A382ENK2"/>
<gene>
    <name evidence="2" type="ORF">METZ01_LOCUS204397</name>
</gene>
<feature type="non-terminal residue" evidence="2">
    <location>
        <position position="246"/>
    </location>
</feature>